<feature type="region of interest" description="Disordered" evidence="1">
    <location>
        <begin position="304"/>
        <end position="330"/>
    </location>
</feature>
<evidence type="ECO:0000313" key="4">
    <source>
        <dbReference type="Proteomes" id="UP000410984"/>
    </source>
</evidence>
<feature type="compositionally biased region" description="Pro residues" evidence="1">
    <location>
        <begin position="170"/>
        <end position="179"/>
    </location>
</feature>
<sequence>MADYYPLLARALEALPDRTPAMRRAVYERARNALVTQLRSIEPPLSEGDIDVERKALDAAIARLEASYDVPAPANDAASPPPAQPAEPARPPQDSKPPEASKLPQASKPPAPAPLPAEAERIEPEAPEPVSREPRPFEPRDLQTRRPEPAGAPDPAALPEPLQPATKPEPFLPPAPPPHFTAAEPEAPREPAIAIAPPRTASEPAPAEADEPAAPEPAAAAESQARGDLPGVRQRPRIDVVAPRSRSRLLRNAFVGAVLAVVIGLIAVAAYWLRDKPAEIQAGGQTAAEGQASESADAKFADRVGGEPAPAERPTPQPAPEGSGRAAAPAQPDLAVAQRASLAEEAQGGGDAQPVLNQGRVLWRLDSVSGEQGQPLQTAVVATVTIPDAGLTLVMTLQRNLDATLPASHTISLAFSASGPDAAKRSVQEIGLLQPKEDEAGRGAPVAGLPVRVRENLFLIGLSSLRADVERNTDLLLNRNWFDLGLRYASGQRAVITFEKGGAGAQVMQRAFEQWR</sequence>
<dbReference type="AlphaFoldDB" id="A0A509E8I6"/>
<feature type="transmembrane region" description="Helical" evidence="2">
    <location>
        <begin position="253"/>
        <end position="273"/>
    </location>
</feature>
<protein>
    <submittedName>
        <fullName evidence="3">Uncharacterized protein</fullName>
    </submittedName>
</protein>
<proteinExistence type="predicted"/>
<gene>
    <name evidence="3" type="ORF">MET9862_01156</name>
</gene>
<evidence type="ECO:0000313" key="3">
    <source>
        <dbReference type="EMBL" id="VUD70586.1"/>
    </source>
</evidence>
<keyword evidence="4" id="KW-1185">Reference proteome</keyword>
<evidence type="ECO:0000256" key="2">
    <source>
        <dbReference type="SAM" id="Phobius"/>
    </source>
</evidence>
<feature type="compositionally biased region" description="Pro residues" evidence="1">
    <location>
        <begin position="79"/>
        <end position="95"/>
    </location>
</feature>
<dbReference type="EMBL" id="CABFPH010000010">
    <property type="protein sequence ID" value="VUD70586.1"/>
    <property type="molecule type" value="Genomic_DNA"/>
</dbReference>
<reference evidence="3 4" key="1">
    <citation type="submission" date="2019-06" db="EMBL/GenBank/DDBJ databases">
        <authorList>
            <person name="Rodrigo-Torres L."/>
            <person name="Arahal R. D."/>
            <person name="Lucena T."/>
        </authorList>
    </citation>
    <scope>NUCLEOTIDE SEQUENCE [LARGE SCALE GENOMIC DNA]</scope>
    <source>
        <strain evidence="3 4">SB0023/3</strain>
    </source>
</reference>
<keyword evidence="2" id="KW-0472">Membrane</keyword>
<feature type="compositionally biased region" description="Pro residues" evidence="1">
    <location>
        <begin position="150"/>
        <end position="162"/>
    </location>
</feature>
<feature type="region of interest" description="Disordered" evidence="1">
    <location>
        <begin position="68"/>
        <end position="234"/>
    </location>
</feature>
<organism evidence="3 4">
    <name type="scientific">Methylobacterium symbioticum</name>
    <dbReference type="NCBI Taxonomy" id="2584084"/>
    <lineage>
        <taxon>Bacteria</taxon>
        <taxon>Pseudomonadati</taxon>
        <taxon>Pseudomonadota</taxon>
        <taxon>Alphaproteobacteria</taxon>
        <taxon>Hyphomicrobiales</taxon>
        <taxon>Methylobacteriaceae</taxon>
        <taxon>Methylobacterium</taxon>
    </lineage>
</organism>
<name>A0A509E8I6_9HYPH</name>
<dbReference type="Proteomes" id="UP000410984">
    <property type="component" value="Unassembled WGS sequence"/>
</dbReference>
<evidence type="ECO:0000256" key="1">
    <source>
        <dbReference type="SAM" id="MobiDB-lite"/>
    </source>
</evidence>
<accession>A0A509E8I6</accession>
<feature type="compositionally biased region" description="Basic and acidic residues" evidence="1">
    <location>
        <begin position="118"/>
        <end position="148"/>
    </location>
</feature>
<dbReference type="OrthoDB" id="8442940at2"/>
<feature type="compositionally biased region" description="Low complexity" evidence="1">
    <location>
        <begin position="180"/>
        <end position="207"/>
    </location>
</feature>
<keyword evidence="2" id="KW-0812">Transmembrane</keyword>
<keyword evidence="2" id="KW-1133">Transmembrane helix</keyword>
<dbReference type="RefSeq" id="WP_142582152.1">
    <property type="nucleotide sequence ID" value="NZ_CABFPH010000010.1"/>
</dbReference>